<keyword evidence="6" id="KW-0732">Signal</keyword>
<feature type="domain" description="CUB" evidence="7">
    <location>
        <begin position="33"/>
        <end position="149"/>
    </location>
</feature>
<name>A0AAN9GNF8_9CAEN</name>
<keyword evidence="5" id="KW-0812">Transmembrane</keyword>
<dbReference type="InterPro" id="IPR036055">
    <property type="entry name" value="LDL_receptor-like_sf"/>
</dbReference>
<dbReference type="Pfam" id="PF00431">
    <property type="entry name" value="CUB"/>
    <property type="match status" value="1"/>
</dbReference>
<comment type="caution">
    <text evidence="2">Lacks conserved residue(s) required for the propagation of feature annotation.</text>
</comment>
<keyword evidence="9" id="KW-1185">Reference proteome</keyword>
<comment type="caution">
    <text evidence="8">The sequence shown here is derived from an EMBL/GenBank/DDBJ whole genome shotgun (WGS) entry which is preliminary data.</text>
</comment>
<dbReference type="Pfam" id="PF00057">
    <property type="entry name" value="Ldl_recept_a"/>
    <property type="match status" value="1"/>
</dbReference>
<dbReference type="SMART" id="SM00192">
    <property type="entry name" value="LDLa"/>
    <property type="match status" value="1"/>
</dbReference>
<dbReference type="InterPro" id="IPR000859">
    <property type="entry name" value="CUB_dom"/>
</dbReference>
<keyword evidence="5" id="KW-0472">Membrane</keyword>
<dbReference type="PANTHER" id="PTHR24652:SF69">
    <property type="entry name" value="CUB DOMAIN-CONTAINING PROTEIN"/>
    <property type="match status" value="1"/>
</dbReference>
<dbReference type="PROSITE" id="PS01180">
    <property type="entry name" value="CUB"/>
    <property type="match status" value="1"/>
</dbReference>
<dbReference type="InterPro" id="IPR042333">
    <property type="entry name" value="LRAD2/Mig-13-like"/>
</dbReference>
<dbReference type="InterPro" id="IPR002172">
    <property type="entry name" value="LDrepeatLR_classA_rpt"/>
</dbReference>
<dbReference type="Gene3D" id="4.10.400.10">
    <property type="entry name" value="Low-density Lipoprotein Receptor"/>
    <property type="match status" value="1"/>
</dbReference>
<dbReference type="CDD" id="cd00041">
    <property type="entry name" value="CUB"/>
    <property type="match status" value="1"/>
</dbReference>
<dbReference type="PROSITE" id="PS50068">
    <property type="entry name" value="LDLRA_2"/>
    <property type="match status" value="1"/>
</dbReference>
<evidence type="ECO:0000259" key="7">
    <source>
        <dbReference type="PROSITE" id="PS01180"/>
    </source>
</evidence>
<dbReference type="EMBL" id="JBAMIC010000001">
    <property type="protein sequence ID" value="KAK7115172.1"/>
    <property type="molecule type" value="Genomic_DNA"/>
</dbReference>
<dbReference type="SUPFAM" id="SSF49854">
    <property type="entry name" value="Spermadhesin, CUB domain"/>
    <property type="match status" value="1"/>
</dbReference>
<organism evidence="8 9">
    <name type="scientific">Littorina saxatilis</name>
    <dbReference type="NCBI Taxonomy" id="31220"/>
    <lineage>
        <taxon>Eukaryota</taxon>
        <taxon>Metazoa</taxon>
        <taxon>Spiralia</taxon>
        <taxon>Lophotrochozoa</taxon>
        <taxon>Mollusca</taxon>
        <taxon>Gastropoda</taxon>
        <taxon>Caenogastropoda</taxon>
        <taxon>Littorinimorpha</taxon>
        <taxon>Littorinoidea</taxon>
        <taxon>Littorinidae</taxon>
        <taxon>Littorina</taxon>
    </lineage>
</organism>
<dbReference type="AlphaFoldDB" id="A0AAN9GNF8"/>
<evidence type="ECO:0000256" key="5">
    <source>
        <dbReference type="SAM" id="Phobius"/>
    </source>
</evidence>
<dbReference type="CDD" id="cd00112">
    <property type="entry name" value="LDLa"/>
    <property type="match status" value="1"/>
</dbReference>
<feature type="disulfide bond" evidence="3">
    <location>
        <begin position="173"/>
        <end position="188"/>
    </location>
</feature>
<evidence type="ECO:0000256" key="3">
    <source>
        <dbReference type="PROSITE-ProRule" id="PRU00124"/>
    </source>
</evidence>
<feature type="chain" id="PRO_5043055435" description="CUB domain-containing protein" evidence="6">
    <location>
        <begin position="24"/>
        <end position="291"/>
    </location>
</feature>
<feature type="disulfide bond" evidence="3">
    <location>
        <begin position="154"/>
        <end position="166"/>
    </location>
</feature>
<dbReference type="Proteomes" id="UP001374579">
    <property type="component" value="Unassembled WGS sequence"/>
</dbReference>
<keyword evidence="1 3" id="KW-1015">Disulfide bond</keyword>
<gene>
    <name evidence="8" type="ORF">V1264_001099</name>
</gene>
<dbReference type="Gene3D" id="2.60.120.290">
    <property type="entry name" value="Spermadhesin, CUB domain"/>
    <property type="match status" value="1"/>
</dbReference>
<evidence type="ECO:0000256" key="1">
    <source>
        <dbReference type="ARBA" id="ARBA00023157"/>
    </source>
</evidence>
<feature type="disulfide bond" evidence="3">
    <location>
        <begin position="161"/>
        <end position="179"/>
    </location>
</feature>
<protein>
    <recommendedName>
        <fullName evidence="7">CUB domain-containing protein</fullName>
    </recommendedName>
</protein>
<dbReference type="SUPFAM" id="SSF57424">
    <property type="entry name" value="LDL receptor-like module"/>
    <property type="match status" value="1"/>
</dbReference>
<evidence type="ECO:0000313" key="8">
    <source>
        <dbReference type="EMBL" id="KAK7115172.1"/>
    </source>
</evidence>
<evidence type="ECO:0000256" key="4">
    <source>
        <dbReference type="SAM" id="MobiDB-lite"/>
    </source>
</evidence>
<evidence type="ECO:0000256" key="2">
    <source>
        <dbReference type="PROSITE-ProRule" id="PRU00059"/>
    </source>
</evidence>
<dbReference type="SMART" id="SM00042">
    <property type="entry name" value="CUB"/>
    <property type="match status" value="1"/>
</dbReference>
<feature type="region of interest" description="Disordered" evidence="4">
    <location>
        <begin position="261"/>
        <end position="291"/>
    </location>
</feature>
<evidence type="ECO:0000256" key="6">
    <source>
        <dbReference type="SAM" id="SignalP"/>
    </source>
</evidence>
<feature type="compositionally biased region" description="Basic and acidic residues" evidence="4">
    <location>
        <begin position="272"/>
        <end position="291"/>
    </location>
</feature>
<feature type="signal peptide" evidence="6">
    <location>
        <begin position="1"/>
        <end position="23"/>
    </location>
</feature>
<dbReference type="InterPro" id="IPR035914">
    <property type="entry name" value="Sperma_CUB_dom_sf"/>
</dbReference>
<evidence type="ECO:0000313" key="9">
    <source>
        <dbReference type="Proteomes" id="UP001374579"/>
    </source>
</evidence>
<accession>A0AAN9GNF8</accession>
<dbReference type="PANTHER" id="PTHR24652">
    <property type="entry name" value="LOW-DENSITY LIPOPROTEIN RECEPTOR CLASS A DOMAIN-CONTAINING PROTEIN 2"/>
    <property type="match status" value="1"/>
</dbReference>
<sequence>MDSIGHRMLCVAAVACLIRATGALTAVYLPTSCGADISVTSSVQLESGTGLTYTNNMDCNITFTVASPYLVLASIERFELEPQRSGTCIDYVNLHDGADVSSSTLNTDVMCGSSLTNTSYITTGQQMTLHFVTDSSAVYLGFNIIFTVASLSPCAGGQYTCNNTYCTPSSVTCDSYDQCGDNSDEDNCTSIASSSSTNWTPLIVGLTLGLLVCLLVAAFAVYRRHRLKRYKKFQHEHIDREDIPDPDPSYPVTHKYFRGIRGQHPDISSYRATEDSKEKQLQGNDEKTAET</sequence>
<proteinExistence type="predicted"/>
<reference evidence="8 9" key="1">
    <citation type="submission" date="2024-02" db="EMBL/GenBank/DDBJ databases">
        <title>Chromosome-scale genome assembly of the rough periwinkle Littorina saxatilis.</title>
        <authorList>
            <person name="De Jode A."/>
            <person name="Faria R."/>
            <person name="Formenti G."/>
            <person name="Sims Y."/>
            <person name="Smith T.P."/>
            <person name="Tracey A."/>
            <person name="Wood J.M.D."/>
            <person name="Zagrodzka Z.B."/>
            <person name="Johannesson K."/>
            <person name="Butlin R.K."/>
            <person name="Leder E.H."/>
        </authorList>
    </citation>
    <scope>NUCLEOTIDE SEQUENCE [LARGE SCALE GENOMIC DNA]</scope>
    <source>
        <strain evidence="8">Snail1</strain>
        <tissue evidence="8">Muscle</tissue>
    </source>
</reference>
<keyword evidence="5" id="KW-1133">Transmembrane helix</keyword>
<feature type="transmembrane region" description="Helical" evidence="5">
    <location>
        <begin position="199"/>
        <end position="222"/>
    </location>
</feature>